<evidence type="ECO:0000256" key="2">
    <source>
        <dbReference type="ARBA" id="ARBA00022676"/>
    </source>
</evidence>
<evidence type="ECO:0000313" key="6">
    <source>
        <dbReference type="Proteomes" id="UP000178444"/>
    </source>
</evidence>
<evidence type="ECO:0000259" key="4">
    <source>
        <dbReference type="Pfam" id="PF00535"/>
    </source>
</evidence>
<organism evidence="5 6">
    <name type="scientific">Candidatus Yanofskybacteria bacterium RIFCSPLOWO2_01_FULL_49_17</name>
    <dbReference type="NCBI Taxonomy" id="1802700"/>
    <lineage>
        <taxon>Bacteria</taxon>
        <taxon>Candidatus Yanofskyibacteriota</taxon>
    </lineage>
</organism>
<comment type="similarity">
    <text evidence="1">Belongs to the glycosyltransferase 2 family.</text>
</comment>
<dbReference type="SUPFAM" id="SSF53448">
    <property type="entry name" value="Nucleotide-diphospho-sugar transferases"/>
    <property type="match status" value="1"/>
</dbReference>
<dbReference type="GO" id="GO:0016757">
    <property type="term" value="F:glycosyltransferase activity"/>
    <property type="evidence" value="ECO:0007669"/>
    <property type="project" value="UniProtKB-KW"/>
</dbReference>
<comment type="caution">
    <text evidence="5">The sequence shown here is derived from an EMBL/GenBank/DDBJ whole genome shotgun (WGS) entry which is preliminary data.</text>
</comment>
<dbReference type="Pfam" id="PF00535">
    <property type="entry name" value="Glycos_transf_2"/>
    <property type="match status" value="1"/>
</dbReference>
<evidence type="ECO:0000313" key="5">
    <source>
        <dbReference type="EMBL" id="OGN27921.1"/>
    </source>
</evidence>
<evidence type="ECO:0000256" key="1">
    <source>
        <dbReference type="ARBA" id="ARBA00006739"/>
    </source>
</evidence>
<dbReference type="EMBL" id="MGKO01000005">
    <property type="protein sequence ID" value="OGN27921.1"/>
    <property type="molecule type" value="Genomic_DNA"/>
</dbReference>
<dbReference type="PANTHER" id="PTHR43179:SF12">
    <property type="entry name" value="GALACTOFURANOSYLTRANSFERASE GLFT2"/>
    <property type="match status" value="1"/>
</dbReference>
<name>A0A1F8GRI8_9BACT</name>
<dbReference type="Gene3D" id="3.90.550.10">
    <property type="entry name" value="Spore Coat Polysaccharide Biosynthesis Protein SpsA, Chain A"/>
    <property type="match status" value="1"/>
</dbReference>
<dbReference type="PANTHER" id="PTHR43179">
    <property type="entry name" value="RHAMNOSYLTRANSFERASE WBBL"/>
    <property type="match status" value="1"/>
</dbReference>
<gene>
    <name evidence="5" type="ORF">A2941_02855</name>
</gene>
<protein>
    <recommendedName>
        <fullName evidence="4">Glycosyltransferase 2-like domain-containing protein</fullName>
    </recommendedName>
</protein>
<dbReference type="Proteomes" id="UP000178444">
    <property type="component" value="Unassembled WGS sequence"/>
</dbReference>
<proteinExistence type="inferred from homology"/>
<keyword evidence="3" id="KW-0808">Transferase</keyword>
<evidence type="ECO:0000256" key="3">
    <source>
        <dbReference type="ARBA" id="ARBA00022679"/>
    </source>
</evidence>
<reference evidence="5 6" key="1">
    <citation type="journal article" date="2016" name="Nat. Commun.">
        <title>Thousands of microbial genomes shed light on interconnected biogeochemical processes in an aquifer system.</title>
        <authorList>
            <person name="Anantharaman K."/>
            <person name="Brown C.T."/>
            <person name="Hug L.A."/>
            <person name="Sharon I."/>
            <person name="Castelle C.J."/>
            <person name="Probst A.J."/>
            <person name="Thomas B.C."/>
            <person name="Singh A."/>
            <person name="Wilkins M.J."/>
            <person name="Karaoz U."/>
            <person name="Brodie E.L."/>
            <person name="Williams K.H."/>
            <person name="Hubbard S.S."/>
            <person name="Banfield J.F."/>
        </authorList>
    </citation>
    <scope>NUCLEOTIDE SEQUENCE [LARGE SCALE GENOMIC DNA]</scope>
</reference>
<feature type="domain" description="Glycosyltransferase 2-like" evidence="4">
    <location>
        <begin position="68"/>
        <end position="176"/>
    </location>
</feature>
<dbReference type="InterPro" id="IPR029044">
    <property type="entry name" value="Nucleotide-diphossugar_trans"/>
</dbReference>
<keyword evidence="2" id="KW-0328">Glycosyltransferase</keyword>
<sequence length="278" mass="32684">MKFKKTLKNWLKNADRKYLGGRLKGVVRDTRQPEMPVFSITPEEKEAAQKELMRQIERPLPADRELKRVEILVLNYKSPEIESKCAKLLISNTDWPYKLNLFDNRPGTKNMSKIWNKAVRESTCDYIVIMDSDVFVPNLDPCWLTRCMETFEKYPDCYAVSPMVTRTSGPEQQADTPQNKPPFKMTEEFAGMCLLFKKEVFNKIGWFDENYLLFGTDTEWSLRLLRSKECAGYLRPDVVVDHIWHASVLKAVKDERTEYNFQVEKEYSNQLLDKVRNK</sequence>
<dbReference type="InterPro" id="IPR001173">
    <property type="entry name" value="Glyco_trans_2-like"/>
</dbReference>
<dbReference type="AlphaFoldDB" id="A0A1F8GRI8"/>
<accession>A0A1F8GRI8</accession>